<accession>A0A644XWX8</accession>
<gene>
    <name evidence="5" type="primary">lldR_8</name>
    <name evidence="5" type="ORF">SDC9_67121</name>
</gene>
<organism evidence="5">
    <name type="scientific">bioreactor metagenome</name>
    <dbReference type="NCBI Taxonomy" id="1076179"/>
    <lineage>
        <taxon>unclassified sequences</taxon>
        <taxon>metagenomes</taxon>
        <taxon>ecological metagenomes</taxon>
    </lineage>
</organism>
<comment type="caution">
    <text evidence="5">The sequence shown here is derived from an EMBL/GenBank/DDBJ whole genome shotgun (WGS) entry which is preliminary data.</text>
</comment>
<dbReference type="InterPro" id="IPR000524">
    <property type="entry name" value="Tscrpt_reg_HTH_GntR"/>
</dbReference>
<dbReference type="PROSITE" id="PS50949">
    <property type="entry name" value="HTH_GNTR"/>
    <property type="match status" value="1"/>
</dbReference>
<dbReference type="InterPro" id="IPR011711">
    <property type="entry name" value="GntR_C"/>
</dbReference>
<evidence type="ECO:0000256" key="1">
    <source>
        <dbReference type="ARBA" id="ARBA00023015"/>
    </source>
</evidence>
<dbReference type="PRINTS" id="PR00035">
    <property type="entry name" value="HTHGNTR"/>
</dbReference>
<dbReference type="GO" id="GO:0003700">
    <property type="term" value="F:DNA-binding transcription factor activity"/>
    <property type="evidence" value="ECO:0007669"/>
    <property type="project" value="InterPro"/>
</dbReference>
<protein>
    <submittedName>
        <fullName evidence="5">Putative L-lactate dehydrogenase operon regulatory protein</fullName>
    </submittedName>
</protein>
<dbReference type="EMBL" id="VSSQ01003435">
    <property type="protein sequence ID" value="MPM20685.1"/>
    <property type="molecule type" value="Genomic_DNA"/>
</dbReference>
<dbReference type="Gene3D" id="1.10.10.10">
    <property type="entry name" value="Winged helix-like DNA-binding domain superfamily/Winged helix DNA-binding domain"/>
    <property type="match status" value="1"/>
</dbReference>
<dbReference type="InterPro" id="IPR036390">
    <property type="entry name" value="WH_DNA-bd_sf"/>
</dbReference>
<evidence type="ECO:0000259" key="4">
    <source>
        <dbReference type="PROSITE" id="PS50949"/>
    </source>
</evidence>
<keyword evidence="2" id="KW-0238">DNA-binding</keyword>
<dbReference type="SMART" id="SM00345">
    <property type="entry name" value="HTH_GNTR"/>
    <property type="match status" value="1"/>
</dbReference>
<evidence type="ECO:0000256" key="2">
    <source>
        <dbReference type="ARBA" id="ARBA00023125"/>
    </source>
</evidence>
<dbReference type="PANTHER" id="PTHR43537:SF5">
    <property type="entry name" value="UXU OPERON TRANSCRIPTIONAL REGULATOR"/>
    <property type="match status" value="1"/>
</dbReference>
<keyword evidence="3" id="KW-0804">Transcription</keyword>
<dbReference type="SUPFAM" id="SSF48008">
    <property type="entry name" value="GntR ligand-binding domain-like"/>
    <property type="match status" value="1"/>
</dbReference>
<dbReference type="AlphaFoldDB" id="A0A644XWX8"/>
<dbReference type="SUPFAM" id="SSF46785">
    <property type="entry name" value="Winged helix' DNA-binding domain"/>
    <property type="match status" value="1"/>
</dbReference>
<name>A0A644XWX8_9ZZZZ</name>
<keyword evidence="1" id="KW-0805">Transcription regulation</keyword>
<evidence type="ECO:0000256" key="3">
    <source>
        <dbReference type="ARBA" id="ARBA00023163"/>
    </source>
</evidence>
<reference evidence="5" key="1">
    <citation type="submission" date="2019-08" db="EMBL/GenBank/DDBJ databases">
        <authorList>
            <person name="Kucharzyk K."/>
            <person name="Murdoch R.W."/>
            <person name="Higgins S."/>
            <person name="Loffler F."/>
        </authorList>
    </citation>
    <scope>NUCLEOTIDE SEQUENCE</scope>
</reference>
<proteinExistence type="predicted"/>
<dbReference type="GO" id="GO:0003677">
    <property type="term" value="F:DNA binding"/>
    <property type="evidence" value="ECO:0007669"/>
    <property type="project" value="UniProtKB-KW"/>
</dbReference>
<dbReference type="PANTHER" id="PTHR43537">
    <property type="entry name" value="TRANSCRIPTIONAL REGULATOR, GNTR FAMILY"/>
    <property type="match status" value="1"/>
</dbReference>
<dbReference type="Pfam" id="PF07729">
    <property type="entry name" value="FCD"/>
    <property type="match status" value="1"/>
</dbReference>
<dbReference type="CDD" id="cd07377">
    <property type="entry name" value="WHTH_GntR"/>
    <property type="match status" value="1"/>
</dbReference>
<dbReference type="SMART" id="SM00895">
    <property type="entry name" value="FCD"/>
    <property type="match status" value="1"/>
</dbReference>
<dbReference type="InterPro" id="IPR036388">
    <property type="entry name" value="WH-like_DNA-bd_sf"/>
</dbReference>
<feature type="domain" description="HTH gntR-type" evidence="4">
    <location>
        <begin position="9"/>
        <end position="77"/>
    </location>
</feature>
<sequence>METNDTAGKTLVDTAVDEIIELILSNNMKSGDRLPNEYELAQQLKIGRSTLREATRRLVARNILHVRQGSGTFVSDKNGVPEDPLGLTFMGNDPKLAIELLDIRLMLEPEIAQMVARKASAKQVRQMYEYCEKMEELVNAEEDYSAVDAQFHRFLAECSGNDVLRNLIPIITSSVNVIITTTNDENRRQTIIQHRQIVDAISRCDPMGARFDMILHLNTNRESILRHLDANQGKK</sequence>
<dbReference type="Gene3D" id="1.20.120.530">
    <property type="entry name" value="GntR ligand-binding domain-like"/>
    <property type="match status" value="1"/>
</dbReference>
<dbReference type="InterPro" id="IPR008920">
    <property type="entry name" value="TF_FadR/GntR_C"/>
</dbReference>
<dbReference type="Pfam" id="PF00392">
    <property type="entry name" value="GntR"/>
    <property type="match status" value="1"/>
</dbReference>
<evidence type="ECO:0000313" key="5">
    <source>
        <dbReference type="EMBL" id="MPM20685.1"/>
    </source>
</evidence>